<proteinExistence type="predicted"/>
<evidence type="ECO:0000256" key="2">
    <source>
        <dbReference type="SAM" id="SignalP"/>
    </source>
</evidence>
<protein>
    <submittedName>
        <fullName evidence="3">Uncharacterized protein</fullName>
    </submittedName>
</protein>
<evidence type="ECO:0000313" key="3">
    <source>
        <dbReference type="EMBL" id="CAH1992154.1"/>
    </source>
</evidence>
<keyword evidence="4" id="KW-1185">Reference proteome</keyword>
<reference evidence="3" key="1">
    <citation type="submission" date="2022-03" db="EMBL/GenBank/DDBJ databases">
        <authorList>
            <person name="Sayadi A."/>
        </authorList>
    </citation>
    <scope>NUCLEOTIDE SEQUENCE</scope>
</reference>
<dbReference type="OrthoDB" id="6754134at2759"/>
<feature type="chain" id="PRO_5040384503" evidence="2">
    <location>
        <begin position="17"/>
        <end position="185"/>
    </location>
</feature>
<comment type="caution">
    <text evidence="3">The sequence shown here is derived from an EMBL/GenBank/DDBJ whole genome shotgun (WGS) entry which is preliminary data.</text>
</comment>
<evidence type="ECO:0000256" key="1">
    <source>
        <dbReference type="SAM" id="Coils"/>
    </source>
</evidence>
<name>A0A9P0LH02_ACAOB</name>
<feature type="coiled-coil region" evidence="1">
    <location>
        <begin position="132"/>
        <end position="159"/>
    </location>
</feature>
<dbReference type="Proteomes" id="UP001152888">
    <property type="component" value="Unassembled WGS sequence"/>
</dbReference>
<evidence type="ECO:0000313" key="4">
    <source>
        <dbReference type="Proteomes" id="UP001152888"/>
    </source>
</evidence>
<accession>A0A9P0LH02</accession>
<dbReference type="AlphaFoldDB" id="A0A9P0LH02"/>
<keyword evidence="1" id="KW-0175">Coiled coil</keyword>
<sequence>MFTLFVIVSLSAASYAQQYAYTPFNFGSINGDQYAQNGLLPQYQHFGRQRVYGKPNFVQRQQNMFQPQQNYPQPRISVPQVLRSRTSDIIQQNSQQGQQLQQPQQYPHAILGPNGVPLETPEVIAARELHFQLKAMAEMQNMEERMRRENREIPHSAENEDNDYDYDENGKIIIRTMKRRYRHRQ</sequence>
<keyword evidence="2" id="KW-0732">Signal</keyword>
<organism evidence="3 4">
    <name type="scientific">Acanthoscelides obtectus</name>
    <name type="common">Bean weevil</name>
    <name type="synonym">Bruchus obtectus</name>
    <dbReference type="NCBI Taxonomy" id="200917"/>
    <lineage>
        <taxon>Eukaryota</taxon>
        <taxon>Metazoa</taxon>
        <taxon>Ecdysozoa</taxon>
        <taxon>Arthropoda</taxon>
        <taxon>Hexapoda</taxon>
        <taxon>Insecta</taxon>
        <taxon>Pterygota</taxon>
        <taxon>Neoptera</taxon>
        <taxon>Endopterygota</taxon>
        <taxon>Coleoptera</taxon>
        <taxon>Polyphaga</taxon>
        <taxon>Cucujiformia</taxon>
        <taxon>Chrysomeloidea</taxon>
        <taxon>Chrysomelidae</taxon>
        <taxon>Bruchinae</taxon>
        <taxon>Bruchini</taxon>
        <taxon>Acanthoscelides</taxon>
    </lineage>
</organism>
<feature type="signal peptide" evidence="2">
    <location>
        <begin position="1"/>
        <end position="16"/>
    </location>
</feature>
<gene>
    <name evidence="3" type="ORF">ACAOBT_LOCUS20707</name>
</gene>
<dbReference type="EMBL" id="CAKOFQ010007137">
    <property type="protein sequence ID" value="CAH1992154.1"/>
    <property type="molecule type" value="Genomic_DNA"/>
</dbReference>